<reference evidence="1" key="1">
    <citation type="journal article" date="2021" name="Proc. Natl. Acad. Sci. U.S.A.">
        <title>A Catalog of Tens of Thousands of Viruses from Human Metagenomes Reveals Hidden Associations with Chronic Diseases.</title>
        <authorList>
            <person name="Tisza M.J."/>
            <person name="Buck C.B."/>
        </authorList>
    </citation>
    <scope>NUCLEOTIDE SEQUENCE</scope>
    <source>
        <strain evidence="1">CtwwN25</strain>
    </source>
</reference>
<name>A0A8S5PP02_9CAUD</name>
<dbReference type="EMBL" id="BK015472">
    <property type="protein sequence ID" value="DAE08586.1"/>
    <property type="molecule type" value="Genomic_DNA"/>
</dbReference>
<sequence>MTKEQLKFLESKLNKDNGKGRTLALSTQYDLDNNVTFRNNNDFVIFDDDHELIYCIAANRQSNVKDEAPYTVITSPYEFLQYTEHNLDLDGLKEALDDLFAPMLKGDQKKIILNWAENLPVHPKNPNVGMDYYKKKAPQISQKPITSEILKSEAAAPELDHSASYIKKITKSVNSFIAGIPAKNAAYSSVSLVNNNVSIVINSSDNLELGLTEFLAGLEGLDSVEFKPEKGETVTITIEDKDSYNTFKEGVIKFMPTNQNETASGTFTGAVGEKTVVYTLNVKYYNKEQDKVRVNGKSYPTVQAALTDIGAGTATIALNSDISESITIPEGADITLDLAGKEFSNNGEATILNKGKLTITGAGVIDNTTHGKACLTNAMGGEVTILGGIFTRSQESGKTNSFYAIQNMGTMVIGAEGAENNIGVALEGDFSSMICNEIDTDKYTVPEGTHCKLTIYGGNFEGGLNTIKNGECGILEIKGGTFSNSVQCAVLNWNDCTINGGTFECENLPCATNGKYNNVAQGKLVINNGEFTSGTAACLDTVESYPSTDISVYGGTYSSDPATYVASGYKSVKGDDGKYTIQEATPEEKIDDVIEGLTGIEVEKDSSAENTFNITTDDGAISDSGLFDKVAAVKGVKTIVVSNGTDSVTYTEGGDLEAFKASIDGLCPKDSASGTVTLTMTVTIQ</sequence>
<organism evidence="1">
    <name type="scientific">Myoviridae sp. ctwwN25</name>
    <dbReference type="NCBI Taxonomy" id="2825209"/>
    <lineage>
        <taxon>Viruses</taxon>
        <taxon>Duplodnaviria</taxon>
        <taxon>Heunggongvirae</taxon>
        <taxon>Uroviricota</taxon>
        <taxon>Caudoviricetes</taxon>
    </lineage>
</organism>
<accession>A0A8S5PP02</accession>
<evidence type="ECO:0000313" key="1">
    <source>
        <dbReference type="EMBL" id="DAE08586.1"/>
    </source>
</evidence>
<proteinExistence type="predicted"/>
<protein>
    <submittedName>
        <fullName evidence="1">Uncharacterized protein</fullName>
    </submittedName>
</protein>